<comment type="caution">
    <text evidence="1">The sequence shown here is derived from an EMBL/GenBank/DDBJ whole genome shotgun (WGS) entry which is preliminary data.</text>
</comment>
<reference evidence="1 2" key="1">
    <citation type="submission" date="2022-06" db="EMBL/GenBank/DDBJ databases">
        <title>Runella sp. S5 genome sequencing.</title>
        <authorList>
            <person name="Park S."/>
        </authorList>
    </citation>
    <scope>NUCLEOTIDE SEQUENCE [LARGE SCALE GENOMIC DNA]</scope>
    <source>
        <strain evidence="1 2">S5</strain>
    </source>
</reference>
<dbReference type="Proteomes" id="UP001204772">
    <property type="component" value="Unassembled WGS sequence"/>
</dbReference>
<dbReference type="EMBL" id="JAMZEL010000009">
    <property type="protein sequence ID" value="MCP1384803.1"/>
    <property type="molecule type" value="Genomic_DNA"/>
</dbReference>
<gene>
    <name evidence="1" type="ORF">NCI00_20375</name>
</gene>
<keyword evidence="2" id="KW-1185">Reference proteome</keyword>
<sequence>MEPKTIEAPAEEGKAVKKPIFLHIANNDTFVFECPKGMKTVSGTFNGEKTSGVVINGVAHVKLTKALPETYTWELD</sequence>
<dbReference type="RefSeq" id="WP_253530656.1">
    <property type="nucleotide sequence ID" value="NZ_JAMZEL010000009.1"/>
</dbReference>
<evidence type="ECO:0000313" key="1">
    <source>
        <dbReference type="EMBL" id="MCP1384803.1"/>
    </source>
</evidence>
<name>A0ABT1FSQ6_9BACT</name>
<evidence type="ECO:0000313" key="2">
    <source>
        <dbReference type="Proteomes" id="UP001204772"/>
    </source>
</evidence>
<proteinExistence type="predicted"/>
<organism evidence="1 2">
    <name type="scientific">Runella salmonicolor</name>
    <dbReference type="NCBI Taxonomy" id="2950278"/>
    <lineage>
        <taxon>Bacteria</taxon>
        <taxon>Pseudomonadati</taxon>
        <taxon>Bacteroidota</taxon>
        <taxon>Cytophagia</taxon>
        <taxon>Cytophagales</taxon>
        <taxon>Spirosomataceae</taxon>
        <taxon>Runella</taxon>
    </lineage>
</organism>
<accession>A0ABT1FSQ6</accession>
<protein>
    <submittedName>
        <fullName evidence="1">Uncharacterized protein</fullName>
    </submittedName>
</protein>